<evidence type="ECO:0000256" key="1">
    <source>
        <dbReference type="ARBA" id="ARBA00004651"/>
    </source>
</evidence>
<reference evidence="11 12" key="1">
    <citation type="journal article" date="2019" name="Sci. Rep.">
        <title>Comparative genomics of chytrid fungi reveal insights into the obligate biotrophic and pathogenic lifestyle of Synchytrium endobioticum.</title>
        <authorList>
            <person name="van de Vossenberg B.T.L.H."/>
            <person name="Warris S."/>
            <person name="Nguyen H.D.T."/>
            <person name="van Gent-Pelzer M.P.E."/>
            <person name="Joly D.L."/>
            <person name="van de Geest H.C."/>
            <person name="Bonants P.J.M."/>
            <person name="Smith D.S."/>
            <person name="Levesque C.A."/>
            <person name="van der Lee T.A.J."/>
        </authorList>
    </citation>
    <scope>NUCLEOTIDE SEQUENCE [LARGE SCALE GENOMIC DNA]</scope>
    <source>
        <strain evidence="11 12">JEL517</strain>
    </source>
</reference>
<comment type="similarity">
    <text evidence="2">Belongs to the MscL family.</text>
</comment>
<dbReference type="PANTHER" id="PTHR30266">
    <property type="entry name" value="MECHANOSENSITIVE CHANNEL MSCL"/>
    <property type="match status" value="1"/>
</dbReference>
<dbReference type="InterPro" id="IPR036019">
    <property type="entry name" value="MscL_channel"/>
</dbReference>
<dbReference type="GeneID" id="42001817"/>
<dbReference type="InterPro" id="IPR019823">
    <property type="entry name" value="Mechanosensitive_channel_CS"/>
</dbReference>
<dbReference type="InterPro" id="IPR001185">
    <property type="entry name" value="MS_channel"/>
</dbReference>
<keyword evidence="6 10" id="KW-1133">Transmembrane helix</keyword>
<evidence type="ECO:0008006" key="13">
    <source>
        <dbReference type="Google" id="ProtNLM"/>
    </source>
</evidence>
<keyword evidence="5 10" id="KW-0812">Transmembrane</keyword>
<keyword evidence="8 10" id="KW-0472">Membrane</keyword>
<name>A0A507CDE9_9FUNG</name>
<comment type="caution">
    <text evidence="11">The sequence shown here is derived from an EMBL/GenBank/DDBJ whole genome shotgun (WGS) entry which is preliminary data.</text>
</comment>
<dbReference type="Gene3D" id="1.10.1200.120">
    <property type="entry name" value="Large-conductance mechanosensitive channel, MscL, domain 1"/>
    <property type="match status" value="1"/>
</dbReference>
<comment type="subcellular location">
    <subcellularLocation>
        <location evidence="1">Cell membrane</location>
        <topology evidence="1">Multi-pass membrane protein</topology>
    </subcellularLocation>
</comment>
<keyword evidence="7" id="KW-0406">Ion transport</keyword>
<dbReference type="Pfam" id="PF01741">
    <property type="entry name" value="MscL"/>
    <property type="match status" value="1"/>
</dbReference>
<keyword evidence="9" id="KW-0407">Ion channel</keyword>
<proteinExistence type="inferred from homology"/>
<sequence length="210" mass="22000">MSAAPSEIVTMDEEQGRFAKSGKFVVGGGKKVAGVAMAWGKAFAAFISRGNVVDLAVGIVMGAAFTAVVNSLVADIIMPFIGLAGGSNFADLYVTLRGPNAQSCITLGVDCNNIHTIAQLASVGGISWNYGRFLQFVISFLITAAIVFLLVKAYTEVFLYVAPVLVAPKAEPVVKNCAKCTESIPQAALKCKYCTADQVAPEIMEHGKSA</sequence>
<dbReference type="GO" id="GO:0005886">
    <property type="term" value="C:plasma membrane"/>
    <property type="evidence" value="ECO:0007669"/>
    <property type="project" value="UniProtKB-SubCell"/>
</dbReference>
<evidence type="ECO:0000256" key="2">
    <source>
        <dbReference type="ARBA" id="ARBA00007254"/>
    </source>
</evidence>
<dbReference type="STRING" id="1806994.A0A507CDE9"/>
<dbReference type="PROSITE" id="PS01327">
    <property type="entry name" value="MSCL"/>
    <property type="match status" value="1"/>
</dbReference>
<protein>
    <recommendedName>
        <fullName evidence="13">Large conductance mechanosensitive channel protein</fullName>
    </recommendedName>
</protein>
<evidence type="ECO:0000256" key="9">
    <source>
        <dbReference type="ARBA" id="ARBA00023303"/>
    </source>
</evidence>
<evidence type="ECO:0000256" key="4">
    <source>
        <dbReference type="ARBA" id="ARBA00022475"/>
    </source>
</evidence>
<dbReference type="Proteomes" id="UP000319731">
    <property type="component" value="Unassembled WGS sequence"/>
</dbReference>
<gene>
    <name evidence="11" type="ORF">SmJEL517_g00591</name>
</gene>
<feature type="transmembrane region" description="Helical" evidence="10">
    <location>
        <begin position="133"/>
        <end position="151"/>
    </location>
</feature>
<dbReference type="HAMAP" id="MF_00115">
    <property type="entry name" value="MscL"/>
    <property type="match status" value="1"/>
</dbReference>
<accession>A0A507CDE9</accession>
<evidence type="ECO:0000256" key="3">
    <source>
        <dbReference type="ARBA" id="ARBA00022448"/>
    </source>
</evidence>
<dbReference type="InterPro" id="IPR037673">
    <property type="entry name" value="MSC/AndL"/>
</dbReference>
<evidence type="ECO:0000256" key="7">
    <source>
        <dbReference type="ARBA" id="ARBA00023065"/>
    </source>
</evidence>
<dbReference type="AlphaFoldDB" id="A0A507CDE9"/>
<dbReference type="OrthoDB" id="10010920at2759"/>
<keyword evidence="3" id="KW-0813">Transport</keyword>
<evidence type="ECO:0000256" key="6">
    <source>
        <dbReference type="ARBA" id="ARBA00022989"/>
    </source>
</evidence>
<dbReference type="RefSeq" id="XP_031027553.1">
    <property type="nucleotide sequence ID" value="XM_031166520.1"/>
</dbReference>
<organism evidence="11 12">
    <name type="scientific">Synchytrium microbalum</name>
    <dbReference type="NCBI Taxonomy" id="1806994"/>
    <lineage>
        <taxon>Eukaryota</taxon>
        <taxon>Fungi</taxon>
        <taxon>Fungi incertae sedis</taxon>
        <taxon>Chytridiomycota</taxon>
        <taxon>Chytridiomycota incertae sedis</taxon>
        <taxon>Chytridiomycetes</taxon>
        <taxon>Synchytriales</taxon>
        <taxon>Synchytriaceae</taxon>
        <taxon>Synchytrium</taxon>
    </lineage>
</organism>
<evidence type="ECO:0000256" key="5">
    <source>
        <dbReference type="ARBA" id="ARBA00022692"/>
    </source>
</evidence>
<dbReference type="PANTHER" id="PTHR30266:SF2">
    <property type="entry name" value="LARGE-CONDUCTANCE MECHANOSENSITIVE CHANNEL"/>
    <property type="match status" value="1"/>
</dbReference>
<dbReference type="EMBL" id="QEAO01000002">
    <property type="protein sequence ID" value="TPX37642.1"/>
    <property type="molecule type" value="Genomic_DNA"/>
</dbReference>
<evidence type="ECO:0000313" key="11">
    <source>
        <dbReference type="EMBL" id="TPX37642.1"/>
    </source>
</evidence>
<keyword evidence="12" id="KW-1185">Reference proteome</keyword>
<evidence type="ECO:0000313" key="12">
    <source>
        <dbReference type="Proteomes" id="UP000319731"/>
    </source>
</evidence>
<feature type="transmembrane region" description="Helical" evidence="10">
    <location>
        <begin position="55"/>
        <end position="81"/>
    </location>
</feature>
<dbReference type="GO" id="GO:0008381">
    <property type="term" value="F:mechanosensitive monoatomic ion channel activity"/>
    <property type="evidence" value="ECO:0007669"/>
    <property type="project" value="InterPro"/>
</dbReference>
<evidence type="ECO:0000256" key="8">
    <source>
        <dbReference type="ARBA" id="ARBA00023136"/>
    </source>
</evidence>
<evidence type="ECO:0000256" key="10">
    <source>
        <dbReference type="SAM" id="Phobius"/>
    </source>
</evidence>
<dbReference type="SUPFAM" id="SSF81330">
    <property type="entry name" value="Gated mechanosensitive channel"/>
    <property type="match status" value="1"/>
</dbReference>
<keyword evidence="4" id="KW-1003">Cell membrane</keyword>